<dbReference type="InParanoid" id="A0A061FI13"/>
<dbReference type="Gramene" id="EOY16563">
    <property type="protein sequence ID" value="EOY16563"/>
    <property type="gene ID" value="TCM_035360"/>
</dbReference>
<protein>
    <submittedName>
        <fullName evidence="1">Uncharacterized protein</fullName>
    </submittedName>
</protein>
<dbReference type="EMBL" id="CM001886">
    <property type="protein sequence ID" value="EOY16563.1"/>
    <property type="molecule type" value="Genomic_DNA"/>
</dbReference>
<sequence length="149" mass="16711">MPNVKLMITYGGHWVNDTYKGGETCIAQSCRRECASNKILHSRQQMQPSPKNVVGPLPFANKIVMVMNDDDTFDQMDDDCEEDDIVNWNHEIDDDCESDYVGGHDDCLEEDKGDDNDIPNCNHAYGDVQSNDLIYNNLIADDNGDSFAG</sequence>
<dbReference type="HOGENOM" id="CLU_1753015_0_0_1"/>
<organism evidence="1 2">
    <name type="scientific">Theobroma cacao</name>
    <name type="common">Cacao</name>
    <name type="synonym">Cocoa</name>
    <dbReference type="NCBI Taxonomy" id="3641"/>
    <lineage>
        <taxon>Eukaryota</taxon>
        <taxon>Viridiplantae</taxon>
        <taxon>Streptophyta</taxon>
        <taxon>Embryophyta</taxon>
        <taxon>Tracheophyta</taxon>
        <taxon>Spermatophyta</taxon>
        <taxon>Magnoliopsida</taxon>
        <taxon>eudicotyledons</taxon>
        <taxon>Gunneridae</taxon>
        <taxon>Pentapetalae</taxon>
        <taxon>rosids</taxon>
        <taxon>malvids</taxon>
        <taxon>Malvales</taxon>
        <taxon>Malvaceae</taxon>
        <taxon>Byttnerioideae</taxon>
        <taxon>Theobroma</taxon>
    </lineage>
</organism>
<name>A0A061FI13_THECC</name>
<evidence type="ECO:0000313" key="1">
    <source>
        <dbReference type="EMBL" id="EOY16563.1"/>
    </source>
</evidence>
<accession>A0A061FI13</accession>
<dbReference type="Proteomes" id="UP000026915">
    <property type="component" value="Chromosome 8"/>
</dbReference>
<reference evidence="1 2" key="1">
    <citation type="journal article" date="2013" name="Genome Biol.">
        <title>The genome sequence of the most widely cultivated cacao type and its use to identify candidate genes regulating pod color.</title>
        <authorList>
            <person name="Motamayor J.C."/>
            <person name="Mockaitis K."/>
            <person name="Schmutz J."/>
            <person name="Haiminen N."/>
            <person name="Iii D.L."/>
            <person name="Cornejo O."/>
            <person name="Findley S.D."/>
            <person name="Zheng P."/>
            <person name="Utro F."/>
            <person name="Royaert S."/>
            <person name="Saski C."/>
            <person name="Jenkins J."/>
            <person name="Podicheti R."/>
            <person name="Zhao M."/>
            <person name="Scheffler B.E."/>
            <person name="Stack J.C."/>
            <person name="Feltus F.A."/>
            <person name="Mustiga G.M."/>
            <person name="Amores F."/>
            <person name="Phillips W."/>
            <person name="Marelli J.P."/>
            <person name="May G.D."/>
            <person name="Shapiro H."/>
            <person name="Ma J."/>
            <person name="Bustamante C.D."/>
            <person name="Schnell R.J."/>
            <person name="Main D."/>
            <person name="Gilbert D."/>
            <person name="Parida L."/>
            <person name="Kuhn D.N."/>
        </authorList>
    </citation>
    <scope>NUCLEOTIDE SEQUENCE [LARGE SCALE GENOMIC DNA]</scope>
    <source>
        <strain evidence="2">cv. Matina 1-6</strain>
    </source>
</reference>
<gene>
    <name evidence="1" type="ORF">TCM_035360</name>
</gene>
<evidence type="ECO:0000313" key="2">
    <source>
        <dbReference type="Proteomes" id="UP000026915"/>
    </source>
</evidence>
<keyword evidence="2" id="KW-1185">Reference proteome</keyword>
<proteinExistence type="predicted"/>
<dbReference type="AlphaFoldDB" id="A0A061FI13"/>